<evidence type="ECO:0000313" key="2">
    <source>
        <dbReference type="Proteomes" id="UP000319829"/>
    </source>
</evidence>
<reference evidence="1 2" key="1">
    <citation type="journal article" date="2019" name="Nat. Microbiol.">
        <title>Mediterranean grassland soil C-N compound turnover is dependent on rainfall and depth, and is mediated by genomically divergent microorganisms.</title>
        <authorList>
            <person name="Diamond S."/>
            <person name="Andeer P.F."/>
            <person name="Li Z."/>
            <person name="Crits-Christoph A."/>
            <person name="Burstein D."/>
            <person name="Anantharaman K."/>
            <person name="Lane K.R."/>
            <person name="Thomas B.C."/>
            <person name="Pan C."/>
            <person name="Northen T.R."/>
            <person name="Banfield J.F."/>
        </authorList>
    </citation>
    <scope>NUCLEOTIDE SEQUENCE [LARGE SCALE GENOMIC DNA]</scope>
    <source>
        <strain evidence="1">WS_4</strain>
    </source>
</reference>
<proteinExistence type="predicted"/>
<dbReference type="InterPro" id="IPR001672">
    <property type="entry name" value="G6P_Isomerase"/>
</dbReference>
<dbReference type="GO" id="GO:0006096">
    <property type="term" value="P:glycolytic process"/>
    <property type="evidence" value="ECO:0007669"/>
    <property type="project" value="InterPro"/>
</dbReference>
<dbReference type="PROSITE" id="PS51463">
    <property type="entry name" value="P_GLUCOSE_ISOMERASE_3"/>
    <property type="match status" value="1"/>
</dbReference>
<dbReference type="EMBL" id="VBOU01000097">
    <property type="protein sequence ID" value="TMQ52527.1"/>
    <property type="molecule type" value="Genomic_DNA"/>
</dbReference>
<dbReference type="GO" id="GO:0006094">
    <property type="term" value="P:gluconeogenesis"/>
    <property type="evidence" value="ECO:0007669"/>
    <property type="project" value="InterPro"/>
</dbReference>
<comment type="caution">
    <text evidence="1">The sequence shown here is derived from an EMBL/GenBank/DDBJ whole genome shotgun (WGS) entry which is preliminary data.</text>
</comment>
<name>A0A538SME0_UNCEI</name>
<dbReference type="Gene3D" id="3.40.50.10490">
    <property type="entry name" value="Glucose-6-phosphate isomerase like protein, domain 1"/>
    <property type="match status" value="1"/>
</dbReference>
<organism evidence="1 2">
    <name type="scientific">Eiseniibacteriota bacterium</name>
    <dbReference type="NCBI Taxonomy" id="2212470"/>
    <lineage>
        <taxon>Bacteria</taxon>
        <taxon>Candidatus Eiseniibacteriota</taxon>
    </lineage>
</organism>
<gene>
    <name evidence="1" type="ORF">E6K74_12140</name>
</gene>
<dbReference type="InterPro" id="IPR046348">
    <property type="entry name" value="SIS_dom_sf"/>
</dbReference>
<sequence>MVPAALLGLDLKAFAESATRAAEACAAPDPARNDALRLGAFLGAAARAGRDKLTLLTSPSLRPLGYWIEQLVAESTGKEGIGIIPVEGEPPGFARY</sequence>
<dbReference type="SUPFAM" id="SSF53697">
    <property type="entry name" value="SIS domain"/>
    <property type="match status" value="1"/>
</dbReference>
<dbReference type="Proteomes" id="UP000319829">
    <property type="component" value="Unassembled WGS sequence"/>
</dbReference>
<evidence type="ECO:0000313" key="1">
    <source>
        <dbReference type="EMBL" id="TMQ52527.1"/>
    </source>
</evidence>
<accession>A0A538SME0</accession>
<evidence type="ECO:0008006" key="3">
    <source>
        <dbReference type="Google" id="ProtNLM"/>
    </source>
</evidence>
<dbReference type="AlphaFoldDB" id="A0A538SME0"/>
<dbReference type="GO" id="GO:0004347">
    <property type="term" value="F:glucose-6-phosphate isomerase activity"/>
    <property type="evidence" value="ECO:0007669"/>
    <property type="project" value="InterPro"/>
</dbReference>
<protein>
    <recommendedName>
        <fullName evidence="3">Glucose-6-phosphate isomerase</fullName>
    </recommendedName>
</protein>
<dbReference type="GO" id="GO:0097367">
    <property type="term" value="F:carbohydrate derivative binding"/>
    <property type="evidence" value="ECO:0007669"/>
    <property type="project" value="InterPro"/>
</dbReference>